<dbReference type="PANTHER" id="PTHR35936">
    <property type="entry name" value="MEMBRANE-BOUND LYTIC MUREIN TRANSGLYCOSYLASE F"/>
    <property type="match status" value="1"/>
</dbReference>
<comment type="caution">
    <text evidence="5">The sequence shown here is derived from an EMBL/GenBank/DDBJ whole genome shotgun (WGS) entry which is preliminary data.</text>
</comment>
<evidence type="ECO:0000259" key="4">
    <source>
        <dbReference type="Pfam" id="PF00497"/>
    </source>
</evidence>
<evidence type="ECO:0000256" key="2">
    <source>
        <dbReference type="ARBA" id="ARBA00022729"/>
    </source>
</evidence>
<feature type="signal peptide" evidence="3">
    <location>
        <begin position="1"/>
        <end position="19"/>
    </location>
</feature>
<dbReference type="SUPFAM" id="SSF53850">
    <property type="entry name" value="Periplasmic binding protein-like II"/>
    <property type="match status" value="1"/>
</dbReference>
<comment type="similarity">
    <text evidence="1">Belongs to the bacterial solute-binding protein 3 family.</text>
</comment>
<feature type="chain" id="PRO_5046235507" evidence="3">
    <location>
        <begin position="20"/>
        <end position="258"/>
    </location>
</feature>
<dbReference type="RefSeq" id="WP_310281220.1">
    <property type="nucleotide sequence ID" value="NZ_JAVDWR010000021.1"/>
</dbReference>
<organism evidence="5 6">
    <name type="scientific">Rheinheimera soli</name>
    <dbReference type="NCBI Taxonomy" id="443616"/>
    <lineage>
        <taxon>Bacteria</taxon>
        <taxon>Pseudomonadati</taxon>
        <taxon>Pseudomonadota</taxon>
        <taxon>Gammaproteobacteria</taxon>
        <taxon>Chromatiales</taxon>
        <taxon>Chromatiaceae</taxon>
        <taxon>Rheinheimera</taxon>
    </lineage>
</organism>
<evidence type="ECO:0000256" key="1">
    <source>
        <dbReference type="ARBA" id="ARBA00010333"/>
    </source>
</evidence>
<evidence type="ECO:0000256" key="3">
    <source>
        <dbReference type="SAM" id="SignalP"/>
    </source>
</evidence>
<dbReference type="Proteomes" id="UP001257909">
    <property type="component" value="Unassembled WGS sequence"/>
</dbReference>
<protein>
    <submittedName>
        <fullName evidence="5">Polar amino acid transport system substrate-binding protein</fullName>
    </submittedName>
</protein>
<name>A0ABU1W481_9GAMM</name>
<evidence type="ECO:0000313" key="5">
    <source>
        <dbReference type="EMBL" id="MDR7122743.1"/>
    </source>
</evidence>
<sequence>MKFSCLIVFFSLFSSAIFATEKATDCILSAQITEQHYQNSKEPGLWHFLHLELLELLATTADCKLQLVKVPWSRGLSMLQEGQLDLMMTMSKSPERELFADFIGSHYVEEAVLVLHKDYQIKTQTLSDIKLLPGQIGVLREAFYGEEYQRLQQNPDFAKKLLDANTISHKLGFLERNRVLGVIEDRAQYQEWAKKHPDIARLYSEHLVVNRNPVYFAASRSGMTQQQRDHLRQSWAKVYGSEVHMAILAKYGWSLQLE</sequence>
<dbReference type="InterPro" id="IPR001638">
    <property type="entry name" value="Solute-binding_3/MltF_N"/>
</dbReference>
<dbReference type="Pfam" id="PF00497">
    <property type="entry name" value="SBP_bac_3"/>
    <property type="match status" value="1"/>
</dbReference>
<keyword evidence="6" id="KW-1185">Reference proteome</keyword>
<gene>
    <name evidence="5" type="ORF">J2W69_003720</name>
</gene>
<dbReference type="PANTHER" id="PTHR35936:SF25">
    <property type="entry name" value="ABC TRANSPORTER SUBSTRATE-BINDING PROTEIN"/>
    <property type="match status" value="1"/>
</dbReference>
<evidence type="ECO:0000313" key="6">
    <source>
        <dbReference type="Proteomes" id="UP001257909"/>
    </source>
</evidence>
<keyword evidence="2 3" id="KW-0732">Signal</keyword>
<proteinExistence type="inferred from homology"/>
<reference evidence="5 6" key="1">
    <citation type="submission" date="2023-07" db="EMBL/GenBank/DDBJ databases">
        <title>Sorghum-associated microbial communities from plants grown in Nebraska, USA.</title>
        <authorList>
            <person name="Schachtman D."/>
        </authorList>
    </citation>
    <scope>NUCLEOTIDE SEQUENCE [LARGE SCALE GENOMIC DNA]</scope>
    <source>
        <strain evidence="5 6">4138</strain>
    </source>
</reference>
<feature type="domain" description="Solute-binding protein family 3/N-terminal" evidence="4">
    <location>
        <begin position="51"/>
        <end position="192"/>
    </location>
</feature>
<accession>A0ABU1W481</accession>
<dbReference type="EMBL" id="JAVDWR010000021">
    <property type="protein sequence ID" value="MDR7122743.1"/>
    <property type="molecule type" value="Genomic_DNA"/>
</dbReference>
<dbReference type="Gene3D" id="3.40.190.10">
    <property type="entry name" value="Periplasmic binding protein-like II"/>
    <property type="match status" value="2"/>
</dbReference>